<organism evidence="2">
    <name type="scientific">Spongospora subterranea</name>
    <dbReference type="NCBI Taxonomy" id="70186"/>
    <lineage>
        <taxon>Eukaryota</taxon>
        <taxon>Sar</taxon>
        <taxon>Rhizaria</taxon>
        <taxon>Endomyxa</taxon>
        <taxon>Phytomyxea</taxon>
        <taxon>Plasmodiophorida</taxon>
        <taxon>Plasmodiophoridae</taxon>
        <taxon>Spongospora</taxon>
    </lineage>
</organism>
<feature type="repeat" description="WD" evidence="1">
    <location>
        <begin position="423"/>
        <end position="458"/>
    </location>
</feature>
<dbReference type="SUPFAM" id="SSF50998">
    <property type="entry name" value="Quinoprotein alcohol dehydrogenase-like"/>
    <property type="match status" value="1"/>
</dbReference>
<dbReference type="AlphaFoldDB" id="A0A0H5QT36"/>
<protein>
    <recommendedName>
        <fullName evidence="3">Anaphase-promoting complex subunit 4 WD40 domain-containing protein</fullName>
    </recommendedName>
</protein>
<dbReference type="SUPFAM" id="SSF50978">
    <property type="entry name" value="WD40 repeat-like"/>
    <property type="match status" value="1"/>
</dbReference>
<dbReference type="InterPro" id="IPR011047">
    <property type="entry name" value="Quinoprotein_ADH-like_sf"/>
</dbReference>
<feature type="non-terminal residue" evidence="2">
    <location>
        <position position="893"/>
    </location>
</feature>
<evidence type="ECO:0008006" key="3">
    <source>
        <dbReference type="Google" id="ProtNLM"/>
    </source>
</evidence>
<dbReference type="Gene3D" id="2.130.10.10">
    <property type="entry name" value="YVTN repeat-like/Quinoprotein amine dehydrogenase"/>
    <property type="match status" value="4"/>
</dbReference>
<dbReference type="Pfam" id="PF00400">
    <property type="entry name" value="WD40"/>
    <property type="match status" value="3"/>
</dbReference>
<dbReference type="InterPro" id="IPR036322">
    <property type="entry name" value="WD40_repeat_dom_sf"/>
</dbReference>
<dbReference type="InterPro" id="IPR052779">
    <property type="entry name" value="WDR62"/>
</dbReference>
<dbReference type="PANTHER" id="PTHR45589:SF1">
    <property type="entry name" value="WD REPEAT DOMAIN 62, ISOFORM G"/>
    <property type="match status" value="1"/>
</dbReference>
<feature type="repeat" description="WD" evidence="1">
    <location>
        <begin position="333"/>
        <end position="365"/>
    </location>
</feature>
<evidence type="ECO:0000313" key="2">
    <source>
        <dbReference type="EMBL" id="CRZ04852.1"/>
    </source>
</evidence>
<dbReference type="PANTHER" id="PTHR45589">
    <property type="entry name" value="WD REPEAT DOMAIN 62, ISOFORM G"/>
    <property type="match status" value="1"/>
</dbReference>
<dbReference type="PROSITE" id="PS50082">
    <property type="entry name" value="WD_REPEATS_2"/>
    <property type="match status" value="3"/>
</dbReference>
<accession>A0A0H5QT36</accession>
<dbReference type="InterPro" id="IPR015943">
    <property type="entry name" value="WD40/YVTN_repeat-like_dom_sf"/>
</dbReference>
<dbReference type="EMBL" id="HACM01004410">
    <property type="protein sequence ID" value="CRZ04852.1"/>
    <property type="molecule type" value="Transcribed_RNA"/>
</dbReference>
<dbReference type="InterPro" id="IPR001680">
    <property type="entry name" value="WD40_rpt"/>
</dbReference>
<reference evidence="2" key="1">
    <citation type="submission" date="2015-04" db="EMBL/GenBank/DDBJ databases">
        <title>The genome sequence of the plant pathogenic Rhizarian Plasmodiophora brassicae reveals insights in its biotrophic life cycle and the origin of chitin synthesis.</title>
        <authorList>
            <person name="Schwelm A."/>
            <person name="Fogelqvist J."/>
            <person name="Knaust A."/>
            <person name="Julke S."/>
            <person name="Lilja T."/>
            <person name="Dhandapani V."/>
            <person name="Bonilla-Rosso G."/>
            <person name="Karlsson M."/>
            <person name="Shevchenko A."/>
            <person name="Choi S.R."/>
            <person name="Kim H.G."/>
            <person name="Park J.Y."/>
            <person name="Lim Y.P."/>
            <person name="Ludwig-Muller J."/>
            <person name="Dixelius C."/>
        </authorList>
    </citation>
    <scope>NUCLEOTIDE SEQUENCE</scope>
    <source>
        <tissue evidence="2">Potato root galls</tissue>
    </source>
</reference>
<name>A0A0H5QT36_9EUKA</name>
<feature type="repeat" description="WD" evidence="1">
    <location>
        <begin position="588"/>
        <end position="621"/>
    </location>
</feature>
<sequence length="893" mass="98014">MLKRTNDDKNQISLERVIGVTGASHFTLNWRPNTDELVYIAGKTVVFYSPRLQKQKRFILCQSPITCIAFDYQGNHIAVAESRKISIHDLTSSPEPTRIWSRNAAGGVIVRFLKYSSILVTVELSEPFSVRSYCWKTGRCSSHAVVLNRITAIDIADALPMFATCGDKSISLWRFVEKPSNEEGEGIGYLDEVPFKMAAASNAGILDGEAYFIALAFGKGTSSSQVFALTSTAILCRFSCDKKTLEKWVDLKLEMGFSIAAGCDVIVIAGAKGKVRLFTPDTISHIVTLSSPLASADIMSVSLTGDSDRLACFYADSTLVVWDIKKQKVVRHSSFHHGSITDLVPLPGNGAFLACSADGSLRVWNDHGEGGDGHEILNVRDAIPQILAISSEGRQIACGDSVGNIRQFHCTDNGQVHLVASAKLAHSGEVLSLDFSRDSSLLCSGGQDESINIFDVTSLIQPIGKFMDHHSPVESVRFASSPESIISSSSEGTFVRDVTSFTLEAPEFMADLLTSIPVIGCDRFALGCTRKGVTVVWEISTQRLIRSLEVKLTSIEMDSTGTLLVGTTQEMSLVVLDWFSGKVVAKIQAPHFGLVYRAKFSSNSTHLLSYGSDGCIMVWKLGKALCQMISQRQLERNLLDQRHRTPDLAVDRRLLDPIVDESLSDGYASEIASSNLYTDGEEDQSFVEASEGVLPLALDDLEELTIDLRKVTEQISNRTGRYKNAGQDQITGNDIPLAYRRSCWNDRRSLSPVRTSVSYRKRNRSVSPNFDKSLITTKEAVNPSKDLFVKPETDIDGTLAGLEEQFDHILDKFHRKRSPGNGSDKIKAFLMRVRNKIDRLLGPDESINAASLDPISTTLALDKYSGQLVQLIQTHVEKALSESVALLSKNGSL</sequence>
<evidence type="ECO:0000256" key="1">
    <source>
        <dbReference type="PROSITE-ProRule" id="PRU00221"/>
    </source>
</evidence>
<proteinExistence type="predicted"/>
<dbReference type="SMART" id="SM00320">
    <property type="entry name" value="WD40"/>
    <property type="match status" value="7"/>
</dbReference>
<dbReference type="PROSITE" id="PS50294">
    <property type="entry name" value="WD_REPEATS_REGION"/>
    <property type="match status" value="1"/>
</dbReference>
<keyword evidence="1" id="KW-0853">WD repeat</keyword>